<dbReference type="InterPro" id="IPR000924">
    <property type="entry name" value="Glu/Gln-tRNA-synth"/>
</dbReference>
<keyword evidence="5 8" id="KW-0067">ATP-binding</keyword>
<feature type="short sequence motif" description="'HIGH' region" evidence="8">
    <location>
        <begin position="16"/>
        <end position="26"/>
    </location>
</feature>
<accession>A0A941IKK4</accession>
<evidence type="ECO:0000256" key="8">
    <source>
        <dbReference type="HAMAP-Rule" id="MF_00022"/>
    </source>
</evidence>
<dbReference type="InterPro" id="IPR020752">
    <property type="entry name" value="Glu-tRNA-synth_I_codon-bd_sub1"/>
</dbReference>
<dbReference type="GO" id="GO:0000049">
    <property type="term" value="F:tRNA binding"/>
    <property type="evidence" value="ECO:0007669"/>
    <property type="project" value="InterPro"/>
</dbReference>
<comment type="caution">
    <text evidence="8">Lacks conserved residue(s) required for the propagation of feature annotation.</text>
</comment>
<evidence type="ECO:0000313" key="12">
    <source>
        <dbReference type="Proteomes" id="UP000676325"/>
    </source>
</evidence>
<keyword evidence="6 8" id="KW-0648">Protein biosynthesis</keyword>
<comment type="similarity">
    <text evidence="1 8">Belongs to the class-I aminoacyl-tRNA synthetase family. Glutamate--tRNA ligase type 1 subfamily.</text>
</comment>
<comment type="subcellular location">
    <subcellularLocation>
        <location evidence="8">Cytoplasm</location>
    </subcellularLocation>
</comment>
<dbReference type="EMBL" id="JAGSOH010000023">
    <property type="protein sequence ID" value="MBR7826796.1"/>
    <property type="molecule type" value="Genomic_DNA"/>
</dbReference>
<feature type="domain" description="Aminoacyl-tRNA synthetase class I anticodon-binding" evidence="10">
    <location>
        <begin position="345"/>
        <end position="504"/>
    </location>
</feature>
<evidence type="ECO:0000256" key="2">
    <source>
        <dbReference type="ARBA" id="ARBA00022490"/>
    </source>
</evidence>
<dbReference type="InterPro" id="IPR004527">
    <property type="entry name" value="Glu-tRNA-ligase_bac/mito"/>
</dbReference>
<keyword evidence="7 8" id="KW-0030">Aminoacyl-tRNA synthetase</keyword>
<evidence type="ECO:0000256" key="5">
    <source>
        <dbReference type="ARBA" id="ARBA00022840"/>
    </source>
</evidence>
<sequence>MDTSKLDNSVRVRFPPSPTGDPHVGMVRSALFNYAFARHYGGKLVLRIEDTDAARNTEESYQAILNTLRWTGIEWDEGPEVGGEFGPYRQSERGEIYADTAAKLLEAGKAYPCYCTAEELEAAREKAKAEKRAPGYEGTCRNLTAEQIAAYEAEGRTHVVRFRMPENRTISWDDLVRGAISFESVNVPDYPLLRADGSPLYTLTNPTDDALMGITHVLRGEDLLSSTPRQIPLHEALVELGLSKGVPEFGHLPFVMGEGNKKLSKRDPEASFSFYPRTGYLPEGLVNYLALLGWSLGNDEEIFSLDELVAAFDGTRVSANPARFDLKKCEAINAVHLRALETEDLAKRILPFLDREGLLLGGTDGHLANEEEWRTLLAAVPLVQERMTVLSEAIGMLGFLYTGDGSDARHAFALNEDDAAKVLTADAWPTLTAAFAALDALPEWTAAAIDEALRTALIEGLGLKPKNAFTPVRVAVTGRRVSPPLFESLELLGRERTLARLRAADARARAAA</sequence>
<dbReference type="Gene3D" id="3.40.50.620">
    <property type="entry name" value="HUPs"/>
    <property type="match status" value="1"/>
</dbReference>
<dbReference type="NCBIfam" id="TIGR00464">
    <property type="entry name" value="gltX_bact"/>
    <property type="match status" value="1"/>
</dbReference>
<dbReference type="InterPro" id="IPR008925">
    <property type="entry name" value="aa_tRNA-synth_I_cd-bd_sf"/>
</dbReference>
<dbReference type="HAMAP" id="MF_00022">
    <property type="entry name" value="Glu_tRNA_synth_type1"/>
    <property type="match status" value="1"/>
</dbReference>
<evidence type="ECO:0000256" key="4">
    <source>
        <dbReference type="ARBA" id="ARBA00022741"/>
    </source>
</evidence>
<comment type="caution">
    <text evidence="11">The sequence shown here is derived from an EMBL/GenBank/DDBJ whole genome shotgun (WGS) entry which is preliminary data.</text>
</comment>
<dbReference type="GO" id="GO:0008270">
    <property type="term" value="F:zinc ion binding"/>
    <property type="evidence" value="ECO:0007669"/>
    <property type="project" value="InterPro"/>
</dbReference>
<dbReference type="GO" id="GO:0004818">
    <property type="term" value="F:glutamate-tRNA ligase activity"/>
    <property type="evidence" value="ECO:0007669"/>
    <property type="project" value="UniProtKB-UniRule"/>
</dbReference>
<evidence type="ECO:0000259" key="10">
    <source>
        <dbReference type="Pfam" id="PF19269"/>
    </source>
</evidence>
<dbReference type="EC" id="6.1.1.17" evidence="8"/>
<dbReference type="GO" id="GO:0005829">
    <property type="term" value="C:cytosol"/>
    <property type="evidence" value="ECO:0007669"/>
    <property type="project" value="TreeGrafter"/>
</dbReference>
<evidence type="ECO:0000313" key="11">
    <source>
        <dbReference type="EMBL" id="MBR7826796.1"/>
    </source>
</evidence>
<dbReference type="InterPro" id="IPR033910">
    <property type="entry name" value="GluRS_core"/>
</dbReference>
<evidence type="ECO:0000256" key="1">
    <source>
        <dbReference type="ARBA" id="ARBA00007894"/>
    </source>
</evidence>
<gene>
    <name evidence="8" type="primary">gltX</name>
    <name evidence="11" type="ORF">KDK95_10830</name>
</gene>
<dbReference type="SUPFAM" id="SSF48163">
    <property type="entry name" value="An anticodon-binding domain of class I aminoacyl-tRNA synthetases"/>
    <property type="match status" value="1"/>
</dbReference>
<keyword evidence="2 8" id="KW-0963">Cytoplasm</keyword>
<evidence type="ECO:0000259" key="9">
    <source>
        <dbReference type="Pfam" id="PF00749"/>
    </source>
</evidence>
<dbReference type="PANTHER" id="PTHR43311:SF2">
    <property type="entry name" value="GLUTAMATE--TRNA LIGASE, MITOCHONDRIAL-RELATED"/>
    <property type="match status" value="1"/>
</dbReference>
<dbReference type="PRINTS" id="PR00987">
    <property type="entry name" value="TRNASYNTHGLU"/>
</dbReference>
<dbReference type="Proteomes" id="UP000676325">
    <property type="component" value="Unassembled WGS sequence"/>
</dbReference>
<comment type="subunit">
    <text evidence="8">Monomer.</text>
</comment>
<feature type="domain" description="Glutamyl/glutaminyl-tRNA synthetase class Ib catalytic" evidence="9">
    <location>
        <begin position="10"/>
        <end position="328"/>
    </location>
</feature>
<dbReference type="RefSeq" id="WP_212517998.1">
    <property type="nucleotide sequence ID" value="NZ_JAGSOH010000023.1"/>
</dbReference>
<name>A0A941IKK4_9ACTN</name>
<comment type="function">
    <text evidence="8">Catalyzes the attachment of glutamate to tRNA(Glu) in a two-step reaction: glutamate is first activated by ATP to form Glu-AMP and then transferred to the acceptor end of tRNA(Glu).</text>
</comment>
<dbReference type="InterPro" id="IPR045462">
    <property type="entry name" value="aa-tRNA-synth_I_cd-bd"/>
</dbReference>
<dbReference type="Pfam" id="PF00749">
    <property type="entry name" value="tRNA-synt_1c"/>
    <property type="match status" value="1"/>
</dbReference>
<protein>
    <recommendedName>
        <fullName evidence="8">Glutamate--tRNA ligase</fullName>
        <ecNumber evidence="8">6.1.1.17</ecNumber>
    </recommendedName>
    <alternativeName>
        <fullName evidence="8">Glutamyl-tRNA synthetase</fullName>
        <shortName evidence="8">GluRS</shortName>
    </alternativeName>
</protein>
<evidence type="ECO:0000256" key="6">
    <source>
        <dbReference type="ARBA" id="ARBA00022917"/>
    </source>
</evidence>
<feature type="short sequence motif" description="'KMSKS' region" evidence="8">
    <location>
        <begin position="262"/>
        <end position="266"/>
    </location>
</feature>
<dbReference type="PANTHER" id="PTHR43311">
    <property type="entry name" value="GLUTAMATE--TRNA LIGASE"/>
    <property type="match status" value="1"/>
</dbReference>
<dbReference type="SUPFAM" id="SSF52374">
    <property type="entry name" value="Nucleotidylyl transferase"/>
    <property type="match status" value="1"/>
</dbReference>
<dbReference type="Gene3D" id="1.10.10.350">
    <property type="match status" value="1"/>
</dbReference>
<keyword evidence="12" id="KW-1185">Reference proteome</keyword>
<dbReference type="InterPro" id="IPR049940">
    <property type="entry name" value="GluQ/Sye"/>
</dbReference>
<dbReference type="InterPro" id="IPR020058">
    <property type="entry name" value="Glu/Gln-tRNA-synth_Ib_cat-dom"/>
</dbReference>
<dbReference type="GO" id="GO:0006424">
    <property type="term" value="P:glutamyl-tRNA aminoacylation"/>
    <property type="evidence" value="ECO:0007669"/>
    <property type="project" value="UniProtKB-UniRule"/>
</dbReference>
<dbReference type="InterPro" id="IPR020751">
    <property type="entry name" value="aa-tRNA-synth_I_codon-bd_sub2"/>
</dbReference>
<feature type="binding site" evidence="8">
    <location>
        <position position="265"/>
    </location>
    <ligand>
        <name>ATP</name>
        <dbReference type="ChEBI" id="CHEBI:30616"/>
    </ligand>
</feature>
<dbReference type="Pfam" id="PF19269">
    <property type="entry name" value="Anticodon_2"/>
    <property type="match status" value="1"/>
</dbReference>
<reference evidence="11" key="1">
    <citation type="submission" date="2021-04" db="EMBL/GenBank/DDBJ databases">
        <title>Genome based classification of Actinospica acidithermotolerans sp. nov., an actinobacterium isolated from an Indonesian hot spring.</title>
        <authorList>
            <person name="Kusuma A.B."/>
            <person name="Putra K.E."/>
            <person name="Nafisah S."/>
            <person name="Loh J."/>
            <person name="Nouioui I."/>
            <person name="Goodfellow M."/>
        </authorList>
    </citation>
    <scope>NUCLEOTIDE SEQUENCE</scope>
    <source>
        <strain evidence="11">MGRD01-02</strain>
    </source>
</reference>
<dbReference type="AlphaFoldDB" id="A0A941IKK4"/>
<evidence type="ECO:0000256" key="7">
    <source>
        <dbReference type="ARBA" id="ARBA00023146"/>
    </source>
</evidence>
<keyword evidence="3 8" id="KW-0436">Ligase</keyword>
<comment type="catalytic activity">
    <reaction evidence="8">
        <text>tRNA(Glu) + L-glutamate + ATP = L-glutamyl-tRNA(Glu) + AMP + diphosphate</text>
        <dbReference type="Rhea" id="RHEA:23540"/>
        <dbReference type="Rhea" id="RHEA-COMP:9663"/>
        <dbReference type="Rhea" id="RHEA-COMP:9680"/>
        <dbReference type="ChEBI" id="CHEBI:29985"/>
        <dbReference type="ChEBI" id="CHEBI:30616"/>
        <dbReference type="ChEBI" id="CHEBI:33019"/>
        <dbReference type="ChEBI" id="CHEBI:78442"/>
        <dbReference type="ChEBI" id="CHEBI:78520"/>
        <dbReference type="ChEBI" id="CHEBI:456215"/>
        <dbReference type="EC" id="6.1.1.17"/>
    </reaction>
</comment>
<dbReference type="Gene3D" id="1.10.8.70">
    <property type="entry name" value="Glutamate-tRNA synthetase, class I, anticodon-binding domain 1"/>
    <property type="match status" value="1"/>
</dbReference>
<evidence type="ECO:0000256" key="3">
    <source>
        <dbReference type="ARBA" id="ARBA00022598"/>
    </source>
</evidence>
<dbReference type="CDD" id="cd00808">
    <property type="entry name" value="GluRS_core"/>
    <property type="match status" value="1"/>
</dbReference>
<dbReference type="GO" id="GO:0005524">
    <property type="term" value="F:ATP binding"/>
    <property type="evidence" value="ECO:0007669"/>
    <property type="project" value="UniProtKB-UniRule"/>
</dbReference>
<dbReference type="FunFam" id="3.40.50.620:FF:000149">
    <property type="entry name" value="Glutamate--tRNA ligase"/>
    <property type="match status" value="1"/>
</dbReference>
<dbReference type="InterPro" id="IPR014729">
    <property type="entry name" value="Rossmann-like_a/b/a_fold"/>
</dbReference>
<organism evidence="11 12">
    <name type="scientific">Actinospica acidithermotolerans</name>
    <dbReference type="NCBI Taxonomy" id="2828514"/>
    <lineage>
        <taxon>Bacteria</taxon>
        <taxon>Bacillati</taxon>
        <taxon>Actinomycetota</taxon>
        <taxon>Actinomycetes</taxon>
        <taxon>Catenulisporales</taxon>
        <taxon>Actinospicaceae</taxon>
        <taxon>Actinospica</taxon>
    </lineage>
</organism>
<keyword evidence="4 8" id="KW-0547">Nucleotide-binding</keyword>
<proteinExistence type="inferred from homology"/>